<name>G3Y2I4_ASPNA</name>
<dbReference type="Gene3D" id="3.40.50.2000">
    <property type="entry name" value="Glycogen Phosphorylase B"/>
    <property type="match status" value="1"/>
</dbReference>
<dbReference type="InterPro" id="IPR036291">
    <property type="entry name" value="NAD(P)-bd_dom_sf"/>
</dbReference>
<feature type="domain" description="3-hydroxyisobutyrate dehydrogenase-like NAD-binding" evidence="4">
    <location>
        <begin position="679"/>
        <end position="798"/>
    </location>
</feature>
<evidence type="ECO:0000259" key="4">
    <source>
        <dbReference type="Pfam" id="PF14833"/>
    </source>
</evidence>
<accession>G3Y2I4</accession>
<dbReference type="PANTHER" id="PTHR43580">
    <property type="entry name" value="OXIDOREDUCTASE GLYR1-RELATED"/>
    <property type="match status" value="1"/>
</dbReference>
<evidence type="ECO:0000259" key="3">
    <source>
        <dbReference type="Pfam" id="PF06722"/>
    </source>
</evidence>
<sequence length="810" mass="89145">MSYTYRYGSADNSSSRSSSTPCILFLTNSEREHSGVTLAVVHEFLIGNSPYKVHIGSFGPLKRHIAELNYYAAASGSPCATEAVFEEIPGMSMKHVRMRDGQFDDIPQVGFFAALKNYRKDLALGLLPWTGDDYVEIFDAVVELVKTLGPVLIVVDPLFAPAVDVCRYLRWRHYPMICSGFKMPMSLWDKLRNIFLGFRFKHELEKCASLKGVNDAREARGIEGPVPFLSHEAKKSSRIILPSWPETDFPLVVPEHMTLCGPILRRYRPMVKEDPELAHWLSKRPTVLVLMDSRFSYDGKQQIEIAKAIQKLLEQELNMQVLWKLKHVEDPAVTREIVKLLGVYIHGKRMRIAKRFVFEIMSLLMSGHVTCLVHHGGANVFHEAVRAEIPQIVLPVWFDAYDYAARVEYLGIGIWGSRRSAPKVSGEELGDALLRVVTASDESHAMRMRAMQVAGQLPFKDGRVVAYERLLELLPPSFNYYSPNKSYNPSNPSNSSLLITITTTTMANERITWIGLGNIGRAMAANIAQKGPQTTPVTLYNRTTSKATDFASTLPANKATVSTSLSDAISNSTIIFICVGDDAALEAIISGLPTASLSSKIIVDCSTVHPDTSRKIQRQLASHGASFIACPVFGAPAAAIAGQLVVVPAGDAATIDRIKPFLDGVTSKATISMAGEDVGRATTLKILGNTFILNTVETVAEGLVTAEKTGLGADVYQQFLHTFFPGPFALYADRMVTGDYHTREEPLFAVDLARKDLRHASSLAGEAGVRLRSVEVTDHHLQTVKAEKGEKGDIAAVYGSVRKESGLPFE</sequence>
<dbReference type="InterPro" id="IPR051265">
    <property type="entry name" value="HIBADH-related_NP60_sf"/>
</dbReference>
<dbReference type="HOGENOM" id="CLU_348388_0_0_1"/>
<dbReference type="InterPro" id="IPR006115">
    <property type="entry name" value="6PGDH_NADP-bd"/>
</dbReference>
<dbReference type="Pfam" id="PF03446">
    <property type="entry name" value="NAD_binding_2"/>
    <property type="match status" value="1"/>
</dbReference>
<gene>
    <name evidence="5" type="ORF">ASPNIDRAFT_173212</name>
</gene>
<reference evidence="5 6" key="1">
    <citation type="journal article" date="2011" name="Genome Res.">
        <title>Comparative genomics of citric-acid-producing Aspergillus niger ATCC 1015 versus enzyme-producing CBS 513.88.</title>
        <authorList>
            <person name="Andersen M.R."/>
            <person name="Salazar M.P."/>
            <person name="Schaap P.J."/>
            <person name="van de Vondervoort P.J."/>
            <person name="Culley D."/>
            <person name="Thykaer J."/>
            <person name="Frisvad J.C."/>
            <person name="Nielsen K.F."/>
            <person name="Albang R."/>
            <person name="Albermann K."/>
            <person name="Berka R.M."/>
            <person name="Braus G.H."/>
            <person name="Braus-Stromeyer S.A."/>
            <person name="Corrochano L.M."/>
            <person name="Dai Z."/>
            <person name="van Dijck P.W."/>
            <person name="Hofmann G."/>
            <person name="Lasure L.L."/>
            <person name="Magnuson J.K."/>
            <person name="Menke H."/>
            <person name="Meijer M."/>
            <person name="Meijer S.L."/>
            <person name="Nielsen J.B."/>
            <person name="Nielsen M.L."/>
            <person name="van Ooyen A.J."/>
            <person name="Pel H.J."/>
            <person name="Poulsen L."/>
            <person name="Samson R.A."/>
            <person name="Stam H."/>
            <person name="Tsang A."/>
            <person name="van den Brink J.M."/>
            <person name="Atkins A."/>
            <person name="Aerts A."/>
            <person name="Shapiro H."/>
            <person name="Pangilinan J."/>
            <person name="Salamov A."/>
            <person name="Lou Y."/>
            <person name="Lindquist E."/>
            <person name="Lucas S."/>
            <person name="Grimwood J."/>
            <person name="Grigoriev I.V."/>
            <person name="Kubicek C.P."/>
            <person name="Martinez D."/>
            <person name="van Peij N.N."/>
            <person name="Roubos J.A."/>
            <person name="Nielsen J."/>
            <person name="Baker S.E."/>
        </authorList>
    </citation>
    <scope>NUCLEOTIDE SEQUENCE [LARGE SCALE GENOMIC DNA]</scope>
    <source>
        <strain evidence="6">ATCC 1015 / CBS 113.46 / FGSC A1144 / LSHB Ac4 / NCTC 3858a / NRRL 328 / USDA 3528.7</strain>
    </source>
</reference>
<dbReference type="InterPro" id="IPR008927">
    <property type="entry name" value="6-PGluconate_DH-like_C_sf"/>
</dbReference>
<dbReference type="Gene3D" id="1.10.1040.10">
    <property type="entry name" value="N-(1-d-carboxylethyl)-l-norvaline Dehydrogenase, domain 2"/>
    <property type="match status" value="1"/>
</dbReference>
<dbReference type="GO" id="GO:0051287">
    <property type="term" value="F:NAD binding"/>
    <property type="evidence" value="ECO:0007669"/>
    <property type="project" value="InterPro"/>
</dbReference>
<dbReference type="InterPro" id="IPR010610">
    <property type="entry name" value="EryCIII-like_C"/>
</dbReference>
<protein>
    <submittedName>
        <fullName evidence="5">Uncharacterized protein</fullName>
    </submittedName>
</protein>
<proteinExistence type="inferred from homology"/>
<dbReference type="OrthoDB" id="5835829at2759"/>
<evidence type="ECO:0000256" key="1">
    <source>
        <dbReference type="ARBA" id="ARBA00007598"/>
    </source>
</evidence>
<comment type="caution">
    <text evidence="5">The sequence shown here is derived from an EMBL/GenBank/DDBJ whole genome shotgun (WGS) entry which is preliminary data.</text>
</comment>
<organism evidence="5 6">
    <name type="scientific">Aspergillus niger (strain ATCC 1015 / CBS 113.46 / FGSC A1144 / LSHB Ac4 / NCTC 3858a / NRRL 328 / USDA 3528.7)</name>
    <dbReference type="NCBI Taxonomy" id="380704"/>
    <lineage>
        <taxon>Eukaryota</taxon>
        <taxon>Fungi</taxon>
        <taxon>Dikarya</taxon>
        <taxon>Ascomycota</taxon>
        <taxon>Pezizomycotina</taxon>
        <taxon>Eurotiomycetes</taxon>
        <taxon>Eurotiomycetidae</taxon>
        <taxon>Eurotiales</taxon>
        <taxon>Aspergillaceae</taxon>
        <taxon>Aspergillus</taxon>
        <taxon>Aspergillus subgen. Circumdati</taxon>
    </lineage>
</organism>
<dbReference type="AlphaFoldDB" id="G3Y2I4"/>
<dbReference type="EMBL" id="ACJE01000010">
    <property type="protein sequence ID" value="EHA22804.1"/>
    <property type="molecule type" value="Genomic_DNA"/>
</dbReference>
<dbReference type="PANTHER" id="PTHR43580:SF3">
    <property type="entry name" value="6-PHOSPHOGLUCONATE DEHYDROGENASE FAMILY PROTEIN (AFU_ORTHOLOGUE AFUA_2G11600)"/>
    <property type="match status" value="1"/>
</dbReference>
<dbReference type="GO" id="GO:0016757">
    <property type="term" value="F:glycosyltransferase activity"/>
    <property type="evidence" value="ECO:0007669"/>
    <property type="project" value="UniProtKB-ARBA"/>
</dbReference>
<dbReference type="SUPFAM" id="SSF53756">
    <property type="entry name" value="UDP-Glycosyltransferase/glycogen phosphorylase"/>
    <property type="match status" value="1"/>
</dbReference>
<evidence type="ECO:0000313" key="5">
    <source>
        <dbReference type="EMBL" id="EHA22804.1"/>
    </source>
</evidence>
<feature type="domain" description="Erythromycin biosynthesis protein CIII-like C-terminal" evidence="3">
    <location>
        <begin position="368"/>
        <end position="449"/>
    </location>
</feature>
<feature type="non-terminal residue" evidence="5">
    <location>
        <position position="810"/>
    </location>
</feature>
<dbReference type="Pfam" id="PF06722">
    <property type="entry name" value="EryCIII-like_C"/>
    <property type="match status" value="1"/>
</dbReference>
<evidence type="ECO:0000259" key="2">
    <source>
        <dbReference type="Pfam" id="PF03446"/>
    </source>
</evidence>
<dbReference type="Proteomes" id="UP000009038">
    <property type="component" value="Unassembled WGS sequence"/>
</dbReference>
<dbReference type="GO" id="GO:0050661">
    <property type="term" value="F:NADP binding"/>
    <property type="evidence" value="ECO:0007669"/>
    <property type="project" value="InterPro"/>
</dbReference>
<dbReference type="STRING" id="380704.G3Y2I4"/>
<comment type="similarity">
    <text evidence="1">Belongs to the HIBADH-related family. NP60 subfamily.</text>
</comment>
<dbReference type="SUPFAM" id="SSF48179">
    <property type="entry name" value="6-phosphogluconate dehydrogenase C-terminal domain-like"/>
    <property type="match status" value="1"/>
</dbReference>
<feature type="domain" description="6-phosphogluconate dehydrogenase NADP-binding" evidence="2">
    <location>
        <begin position="510"/>
        <end position="670"/>
    </location>
</feature>
<dbReference type="InterPro" id="IPR029154">
    <property type="entry name" value="HIBADH-like_NADP-bd"/>
</dbReference>
<dbReference type="Gene3D" id="3.40.50.720">
    <property type="entry name" value="NAD(P)-binding Rossmann-like Domain"/>
    <property type="match status" value="1"/>
</dbReference>
<dbReference type="InterPro" id="IPR013328">
    <property type="entry name" value="6PGD_dom2"/>
</dbReference>
<dbReference type="SUPFAM" id="SSF51735">
    <property type="entry name" value="NAD(P)-binding Rossmann-fold domains"/>
    <property type="match status" value="1"/>
</dbReference>
<dbReference type="Pfam" id="PF14833">
    <property type="entry name" value="NAD_binding_11"/>
    <property type="match status" value="1"/>
</dbReference>
<evidence type="ECO:0000313" key="6">
    <source>
        <dbReference type="Proteomes" id="UP000009038"/>
    </source>
</evidence>